<sequence length="245" mass="27299">METISRNFGTLFIDGQPSGAIQLRQPAEDLKIEIGNSDGKYIPWVVVGNLLVAKYELVLGVSWNMLLHNKLVEGREISIDRLSYRIRLLRRGEDVEDLGEFEQYLKTLGGLDNTAYPQKRVWLDDSGMEYGPFKPAAVRVKDGQYEMRGLNAGDRKNGSWIPVLEPIQPDLAEATGENIVIWTKTGEFVTGNLVEVNEYDLLLASGLCLADDGSSHSPWVSSSGFCMAVDREGIWSLQAYNKEAV</sequence>
<comment type="caution">
    <text evidence="1">The sequence shown here is derived from an EMBL/GenBank/DDBJ whole genome shotgun (WGS) entry which is preliminary data.</text>
</comment>
<keyword evidence="2" id="KW-1185">Reference proteome</keyword>
<dbReference type="EMBL" id="JAKNJB010000020">
    <property type="protein sequence ID" value="MCG4527779.1"/>
    <property type="molecule type" value="Genomic_DNA"/>
</dbReference>
<dbReference type="RefSeq" id="WP_238074371.1">
    <property type="nucleotide sequence ID" value="NZ_JAKNJB010000020.1"/>
</dbReference>
<evidence type="ECO:0000313" key="1">
    <source>
        <dbReference type="EMBL" id="MCG4527779.1"/>
    </source>
</evidence>
<organism evidence="1 2">
    <name type="scientific">Intestinimonas massiliensis</name>
    <name type="common">ex Afouda et al. 2020</name>
    <dbReference type="NCBI Taxonomy" id="1673721"/>
    <lineage>
        <taxon>Bacteria</taxon>
        <taxon>Bacillati</taxon>
        <taxon>Bacillota</taxon>
        <taxon>Clostridia</taxon>
        <taxon>Eubacteriales</taxon>
        <taxon>Intestinimonas</taxon>
    </lineage>
</organism>
<name>A0ABS9MAE2_9FIRM</name>
<accession>A0ABS9MAE2</accession>
<evidence type="ECO:0000313" key="2">
    <source>
        <dbReference type="Proteomes" id="UP001200313"/>
    </source>
</evidence>
<proteinExistence type="predicted"/>
<dbReference type="Proteomes" id="UP001200313">
    <property type="component" value="Unassembled WGS sequence"/>
</dbReference>
<reference evidence="1 2" key="1">
    <citation type="submission" date="2022-01" db="EMBL/GenBank/DDBJ databases">
        <title>Collection of gut derived symbiotic bacterial strains cultured from healthy donors.</title>
        <authorList>
            <person name="Lin H."/>
            <person name="Kohout C."/>
            <person name="Waligurski E."/>
            <person name="Pamer E.G."/>
        </authorList>
    </citation>
    <scope>NUCLEOTIDE SEQUENCE [LARGE SCALE GENOMIC DNA]</scope>
    <source>
        <strain evidence="1 2">DFI.3.7</strain>
    </source>
</reference>
<protein>
    <submittedName>
        <fullName evidence="1">Uncharacterized protein</fullName>
    </submittedName>
</protein>
<gene>
    <name evidence="1" type="ORF">L0P79_11995</name>
</gene>